<gene>
    <name evidence="3" type="ORF">BBEV_0327</name>
</gene>
<organism evidence="3 4">
    <name type="scientific">Salisediminibacterium beveridgei</name>
    <dbReference type="NCBI Taxonomy" id="632773"/>
    <lineage>
        <taxon>Bacteria</taxon>
        <taxon>Bacillati</taxon>
        <taxon>Bacillota</taxon>
        <taxon>Bacilli</taxon>
        <taxon>Bacillales</taxon>
        <taxon>Bacillaceae</taxon>
        <taxon>Salisediminibacterium</taxon>
    </lineage>
</organism>
<evidence type="ECO:0000313" key="3">
    <source>
        <dbReference type="EMBL" id="AOM81721.1"/>
    </source>
</evidence>
<proteinExistence type="predicted"/>
<dbReference type="PROSITE" id="PS51257">
    <property type="entry name" value="PROKAR_LIPOPROTEIN"/>
    <property type="match status" value="1"/>
</dbReference>
<dbReference type="OrthoDB" id="2971345at2"/>
<feature type="signal peptide" evidence="2">
    <location>
        <begin position="1"/>
        <end position="21"/>
    </location>
</feature>
<feature type="chain" id="PRO_5009099107" description="Lipoprotein" evidence="2">
    <location>
        <begin position="22"/>
        <end position="195"/>
    </location>
</feature>
<protein>
    <recommendedName>
        <fullName evidence="5">Lipoprotein</fullName>
    </recommendedName>
</protein>
<dbReference type="EMBL" id="CP012502">
    <property type="protein sequence ID" value="AOM81721.1"/>
    <property type="molecule type" value="Genomic_DNA"/>
</dbReference>
<evidence type="ECO:0000313" key="4">
    <source>
        <dbReference type="Proteomes" id="UP000094463"/>
    </source>
</evidence>
<name>A0A1D7QRU9_9BACI</name>
<accession>A0A1D7QRU9</accession>
<sequence>MKWLMFLFLSTLLLTGCGSFTFSDDEDGEVSIDFFGLFSGDSEDAITVTDKDGSEQSIGFEQDDDGSISVSGTGDDGEETFSFGAGGSSELHEEFPDDIPFPDTAEIFGTQRVADNDEVMHTVQFVFEEDANDVFELYKDYIQSQGYDNVQEMQADHNLSVQGGMEDSDEAMSLTISSYDDEDENMAVLILISGR</sequence>
<keyword evidence="4" id="KW-1185">Reference proteome</keyword>
<keyword evidence="2" id="KW-0732">Signal</keyword>
<dbReference type="Proteomes" id="UP000094463">
    <property type="component" value="Chromosome"/>
</dbReference>
<dbReference type="KEGG" id="bbev:BBEV_0327"/>
<dbReference type="RefSeq" id="WP_069363866.1">
    <property type="nucleotide sequence ID" value="NZ_CP012502.1"/>
</dbReference>
<evidence type="ECO:0008006" key="5">
    <source>
        <dbReference type="Google" id="ProtNLM"/>
    </source>
</evidence>
<dbReference type="AlphaFoldDB" id="A0A1D7QRU9"/>
<evidence type="ECO:0000256" key="2">
    <source>
        <dbReference type="SAM" id="SignalP"/>
    </source>
</evidence>
<feature type="region of interest" description="Disordered" evidence="1">
    <location>
        <begin position="51"/>
        <end position="89"/>
    </location>
</feature>
<reference evidence="3 4" key="1">
    <citation type="submission" date="2015-08" db="EMBL/GenBank/DDBJ databases">
        <title>The complete genome sequence of Bacillus beveridgei MLTeJB.</title>
        <authorList>
            <person name="Hanson T.E."/>
            <person name="Mesa C."/>
            <person name="Basesman S.M."/>
            <person name="Oremland R.S."/>
        </authorList>
    </citation>
    <scope>NUCLEOTIDE SEQUENCE [LARGE SCALE GENOMIC DNA]</scope>
    <source>
        <strain evidence="3 4">MLTeJB</strain>
    </source>
</reference>
<evidence type="ECO:0000256" key="1">
    <source>
        <dbReference type="SAM" id="MobiDB-lite"/>
    </source>
</evidence>